<dbReference type="GO" id="GO:0005576">
    <property type="term" value="C:extracellular region"/>
    <property type="evidence" value="ECO:0007669"/>
    <property type="project" value="InterPro"/>
</dbReference>
<evidence type="ECO:0000259" key="3">
    <source>
        <dbReference type="SMART" id="SM00458"/>
    </source>
</evidence>
<dbReference type="Gene3D" id="2.70.240.10">
    <property type="entry name" value="Leukocidin/porin MspA"/>
    <property type="match status" value="2"/>
</dbReference>
<dbReference type="CDD" id="cd23423">
    <property type="entry name" value="beta-trefoil_Ricin_hemolysin"/>
    <property type="match status" value="1"/>
</dbReference>
<dbReference type="RefSeq" id="WP_009603545.1">
    <property type="nucleotide sequence ID" value="NZ_AEIU01000125.1"/>
</dbReference>
<dbReference type="PROSITE" id="PS50231">
    <property type="entry name" value="RICIN_B_LECTIN"/>
    <property type="match status" value="1"/>
</dbReference>
<dbReference type="InterPro" id="IPR016183">
    <property type="entry name" value="Leukocidin/Hemolysin_toxin"/>
</dbReference>
<dbReference type="SUPFAM" id="SSF50370">
    <property type="entry name" value="Ricin B-like lectins"/>
    <property type="match status" value="1"/>
</dbReference>
<proteinExistence type="predicted"/>
<feature type="signal peptide" evidence="2">
    <location>
        <begin position="1"/>
        <end position="20"/>
    </location>
</feature>
<dbReference type="InterPro" id="IPR035992">
    <property type="entry name" value="Ricin_B-like_lectins"/>
</dbReference>
<dbReference type="Gene3D" id="2.80.10.50">
    <property type="match status" value="1"/>
</dbReference>
<evidence type="ECO:0000313" key="5">
    <source>
        <dbReference type="Proteomes" id="UP000002943"/>
    </source>
</evidence>
<dbReference type="SMART" id="SM00458">
    <property type="entry name" value="RICIN"/>
    <property type="match status" value="1"/>
</dbReference>
<dbReference type="Proteomes" id="UP000002943">
    <property type="component" value="Unassembled WGS sequence"/>
</dbReference>
<dbReference type="EMBL" id="AEIU01000125">
    <property type="protein sequence ID" value="EFP94637.1"/>
    <property type="molecule type" value="Genomic_DNA"/>
</dbReference>
<dbReference type="GO" id="GO:0051715">
    <property type="term" value="P:cytolysis in another organism"/>
    <property type="evidence" value="ECO:0007669"/>
    <property type="project" value="InterPro"/>
</dbReference>
<dbReference type="OrthoDB" id="6194540at2"/>
<keyword evidence="5" id="KW-1185">Reference proteome</keyword>
<dbReference type="InterPro" id="IPR000772">
    <property type="entry name" value="Ricin_B_lectin"/>
</dbReference>
<evidence type="ECO:0000256" key="2">
    <source>
        <dbReference type="SAM" id="SignalP"/>
    </source>
</evidence>
<sequence length="469" mass="52215">MKNSTIFVLSLLAASTNVLAEKYVPIISKTIHITSSNIKCNLSKTEEYKETQDWCDASASIAVRVTLEQMRSIPSLTGDGKTTPDAKIVRFIVDEDSGGTGIHLVDELKQDHSWFQSWANRRTYIGPFATNYDLWVKPIKGTTPTKVKDFPANTNTNYQHRDKHGVDIGVNGTAGAEVGKDGPKISGQVSGSFSISNEKTLVFETKDYRVVNSSSLSDFSVSFERGFDDCHYLRAQELGCYFTKAHWGSGWVYDKSKFNPISYANFKPNYEVIYEAPVSEKGTTTFELGIKVGYKVLFGSIMPSPLFSVYEKGGGSSNSSTVTTEVSVDWNHPLFAPEAHVALQSLSDNNFCLDVYGTNDDGDVEVGGWECHGDWNQVWGLDDKERYKSRVAPERCLAVLPDKTVTVDFCGESLAQKWYWKEDQLVSRYVDGTDKAYVLNIIEGNKVGVAPMDAANKSKWQPRLHKINL</sequence>
<feature type="chain" id="PRO_5003167197" evidence="2">
    <location>
        <begin position="21"/>
        <end position="469"/>
    </location>
</feature>
<organism evidence="4 5">
    <name type="scientific">Vibrio caribbeanicus ATCC BAA-2122</name>
    <dbReference type="NCBI Taxonomy" id="796620"/>
    <lineage>
        <taxon>Bacteria</taxon>
        <taxon>Pseudomonadati</taxon>
        <taxon>Pseudomonadota</taxon>
        <taxon>Gammaproteobacteria</taxon>
        <taxon>Vibrionales</taxon>
        <taxon>Vibrionaceae</taxon>
        <taxon>Vibrio</taxon>
    </lineage>
</organism>
<evidence type="ECO:0000256" key="1">
    <source>
        <dbReference type="ARBA" id="ARBA00022729"/>
    </source>
</evidence>
<comment type="caution">
    <text evidence="4">The sequence shown here is derived from an EMBL/GenBank/DDBJ whole genome shotgun (WGS) entry which is preliminary data.</text>
</comment>
<gene>
    <name evidence="4" type="ORF">VIBC2010_16469</name>
</gene>
<dbReference type="Pfam" id="PF00652">
    <property type="entry name" value="Ricin_B_lectin"/>
    <property type="match status" value="1"/>
</dbReference>
<accession>E3BQQ1</accession>
<dbReference type="eggNOG" id="ENOG502ZBG7">
    <property type="taxonomic scope" value="Bacteria"/>
</dbReference>
<reference evidence="4 5" key="1">
    <citation type="journal article" date="2012" name="Int. J. Syst. Evol. Microbiol.">
        <title>Vibrio caribbeanicus sp. nov., isolated from the marine sponge Scleritoderma cyanea.</title>
        <authorList>
            <person name="Hoffmann M."/>
            <person name="Monday S.R."/>
            <person name="Allard M.W."/>
            <person name="Strain E.A."/>
            <person name="Whittaker P."/>
            <person name="Naum M."/>
            <person name="McCarthy P.J."/>
            <person name="Lopez J.V."/>
            <person name="Fischer M."/>
            <person name="Brown E.W."/>
        </authorList>
    </citation>
    <scope>NUCLEOTIDE SEQUENCE [LARGE SCALE GENOMIC DNA]</scope>
    <source>
        <strain evidence="4 5">ATCC BAA-2122</strain>
    </source>
</reference>
<feature type="domain" description="Ricin B lectin" evidence="3">
    <location>
        <begin position="339"/>
        <end position="463"/>
    </location>
</feature>
<keyword evidence="1 2" id="KW-0732">Signal</keyword>
<dbReference type="AlphaFoldDB" id="E3BQQ1"/>
<protein>
    <submittedName>
        <fullName evidence="4">Cytotoxin, cytolysin VvhA</fullName>
    </submittedName>
</protein>
<name>E3BQQ1_9VIBR</name>
<dbReference type="Pfam" id="PF07968">
    <property type="entry name" value="Leukocidin"/>
    <property type="match status" value="1"/>
</dbReference>
<evidence type="ECO:0000313" key="4">
    <source>
        <dbReference type="EMBL" id="EFP94637.1"/>
    </source>
</evidence>